<evidence type="ECO:0000313" key="3">
    <source>
        <dbReference type="Proteomes" id="UP000191931"/>
    </source>
</evidence>
<organism evidence="2 3">
    <name type="scientific">Desulfamplus magnetovallimortis</name>
    <dbReference type="NCBI Taxonomy" id="1246637"/>
    <lineage>
        <taxon>Bacteria</taxon>
        <taxon>Pseudomonadati</taxon>
        <taxon>Thermodesulfobacteriota</taxon>
        <taxon>Desulfobacteria</taxon>
        <taxon>Desulfobacterales</taxon>
        <taxon>Desulfobacteraceae</taxon>
        <taxon>Desulfamplus</taxon>
    </lineage>
</organism>
<proteinExistence type="predicted"/>
<dbReference type="AlphaFoldDB" id="A0A1W1HEK4"/>
<keyword evidence="3" id="KW-1185">Reference proteome</keyword>
<accession>A0A1W1HEK4</accession>
<evidence type="ECO:0000313" key="2">
    <source>
        <dbReference type="EMBL" id="SLM30924.1"/>
    </source>
</evidence>
<dbReference type="EMBL" id="FWEV01000172">
    <property type="protein sequence ID" value="SLM30924.1"/>
    <property type="molecule type" value="Genomic_DNA"/>
</dbReference>
<gene>
    <name evidence="1" type="ORF">MTBBW1_2400033</name>
    <name evidence="2" type="ORF">MTBBW1_2530008</name>
</gene>
<protein>
    <submittedName>
        <fullName evidence="2">Uncharacterized protein</fullName>
    </submittedName>
</protein>
<dbReference type="Pfam" id="PF06868">
    <property type="entry name" value="DUF1257"/>
    <property type="match status" value="1"/>
</dbReference>
<dbReference type="InterPro" id="IPR009666">
    <property type="entry name" value="Uncharacterised_Ycf35"/>
</dbReference>
<dbReference type="OrthoDB" id="5422759at2"/>
<dbReference type="Proteomes" id="UP000191931">
    <property type="component" value="Unassembled WGS sequence"/>
</dbReference>
<name>A0A1W1HEK4_9BACT</name>
<dbReference type="STRING" id="1246637.MTBBW1_2400033"/>
<reference evidence="2 3" key="1">
    <citation type="submission" date="2017-03" db="EMBL/GenBank/DDBJ databases">
        <authorList>
            <person name="Afonso C.L."/>
            <person name="Miller P.J."/>
            <person name="Scott M.A."/>
            <person name="Spackman E."/>
            <person name="Goraichik I."/>
            <person name="Dimitrov K.M."/>
            <person name="Suarez D.L."/>
            <person name="Swayne D.E."/>
        </authorList>
    </citation>
    <scope>NUCLEOTIDE SEQUENCE [LARGE SCALE GENOMIC DNA]</scope>
    <source>
        <strain evidence="2">PRJEB14757</strain>
    </source>
</reference>
<evidence type="ECO:0000313" key="1">
    <source>
        <dbReference type="EMBL" id="SLM30779.1"/>
    </source>
</evidence>
<dbReference type="RefSeq" id="WP_080809290.1">
    <property type="nucleotide sequence ID" value="NZ_LT828565.1"/>
</dbReference>
<dbReference type="EMBL" id="FWEV01000158">
    <property type="protein sequence ID" value="SLM30779.1"/>
    <property type="molecule type" value="Genomic_DNA"/>
</dbReference>
<sequence>MSHISKIELEIKDLEALKQACERLGFHFMENQKRYIWYGKWISQEPLPEGITEEQLGHCTHAIHVPAATFEIGVVKKNNKYILLWDSWIGGGLQKYIGKDAGILKQAYAVESVKRSAKQKGYRMIEKQMRNNKIRLSLCMS</sequence>